<keyword evidence="2" id="KW-1185">Reference proteome</keyword>
<dbReference type="AlphaFoldDB" id="W1PSY3"/>
<evidence type="ECO:0000313" key="1">
    <source>
        <dbReference type="EMBL" id="ERN10380.1"/>
    </source>
</evidence>
<dbReference type="Proteomes" id="UP000017836">
    <property type="component" value="Unassembled WGS sequence"/>
</dbReference>
<gene>
    <name evidence="1" type="ORF">AMTR_s00026p00122450</name>
</gene>
<dbReference type="EMBL" id="KI392852">
    <property type="protein sequence ID" value="ERN10380.1"/>
    <property type="molecule type" value="Genomic_DNA"/>
</dbReference>
<evidence type="ECO:0000313" key="2">
    <source>
        <dbReference type="Proteomes" id="UP000017836"/>
    </source>
</evidence>
<protein>
    <submittedName>
        <fullName evidence="1">Uncharacterized protein</fullName>
    </submittedName>
</protein>
<reference evidence="2" key="1">
    <citation type="journal article" date="2013" name="Science">
        <title>The Amborella genome and the evolution of flowering plants.</title>
        <authorList>
            <consortium name="Amborella Genome Project"/>
        </authorList>
    </citation>
    <scope>NUCLEOTIDE SEQUENCE [LARGE SCALE GENOMIC DNA]</scope>
</reference>
<name>W1PSY3_AMBTC</name>
<dbReference type="Gramene" id="ERN10380">
    <property type="protein sequence ID" value="ERN10380"/>
    <property type="gene ID" value="AMTR_s00026p00122450"/>
</dbReference>
<sequence>MSFTEARFVATMGSGRGSWLNCASKRGTKEEGCGSGCAGMKILTWAGKVPMLGVSGGPRRFKGEGALWREAARSRGSAVAQDILGHWIRRVSGLPLAFFLTTVVSDQPESLFILGRTPAYGMLHNLKG</sequence>
<accession>W1PSY3</accession>
<organism evidence="1 2">
    <name type="scientific">Amborella trichopoda</name>
    <dbReference type="NCBI Taxonomy" id="13333"/>
    <lineage>
        <taxon>Eukaryota</taxon>
        <taxon>Viridiplantae</taxon>
        <taxon>Streptophyta</taxon>
        <taxon>Embryophyta</taxon>
        <taxon>Tracheophyta</taxon>
        <taxon>Spermatophyta</taxon>
        <taxon>Magnoliopsida</taxon>
        <taxon>Amborellales</taxon>
        <taxon>Amborellaceae</taxon>
        <taxon>Amborella</taxon>
    </lineage>
</organism>
<dbReference type="HOGENOM" id="CLU_1962524_0_0_1"/>
<proteinExistence type="predicted"/>